<proteinExistence type="inferred from homology"/>
<protein>
    <submittedName>
        <fullName evidence="5 6">Protein kinase domain-containing protein</fullName>
    </submittedName>
</protein>
<dbReference type="Gene3D" id="1.25.10.10">
    <property type="entry name" value="Leucine-rich Repeat Variant"/>
    <property type="match status" value="1"/>
</dbReference>
<dbReference type="GO" id="GO:0004672">
    <property type="term" value="F:protein kinase activity"/>
    <property type="evidence" value="ECO:0007669"/>
    <property type="project" value="InterPro"/>
</dbReference>
<dbReference type="Proteomes" id="UP000887569">
    <property type="component" value="Unplaced"/>
</dbReference>
<accession>A0A914ZYC3</accession>
<dbReference type="SMART" id="SM00220">
    <property type="entry name" value="S_TKc"/>
    <property type="match status" value="1"/>
</dbReference>
<feature type="compositionally biased region" description="Polar residues" evidence="2">
    <location>
        <begin position="689"/>
        <end position="704"/>
    </location>
</feature>
<comment type="similarity">
    <text evidence="1">Belongs to the protein kinase superfamily.</text>
</comment>
<feature type="domain" description="Protein kinase" evidence="3">
    <location>
        <begin position="69"/>
        <end position="359"/>
    </location>
</feature>
<dbReference type="PANTHER" id="PTHR12984">
    <property type="entry name" value="SCY1-RELATED S/T PROTEIN KINASE-LIKE"/>
    <property type="match status" value="1"/>
</dbReference>
<dbReference type="InterPro" id="IPR016024">
    <property type="entry name" value="ARM-type_fold"/>
</dbReference>
<dbReference type="CDD" id="cd14011">
    <property type="entry name" value="PK_SCY1_like"/>
    <property type="match status" value="1"/>
</dbReference>
<feature type="region of interest" description="Disordered" evidence="2">
    <location>
        <begin position="841"/>
        <end position="885"/>
    </location>
</feature>
<feature type="region of interest" description="Disordered" evidence="2">
    <location>
        <begin position="926"/>
        <end position="947"/>
    </location>
</feature>
<dbReference type="Pfam" id="PF00069">
    <property type="entry name" value="Pkinase"/>
    <property type="match status" value="1"/>
</dbReference>
<dbReference type="InterPro" id="IPR011989">
    <property type="entry name" value="ARM-like"/>
</dbReference>
<dbReference type="WBParaSite" id="PgB19_g027_t03">
    <property type="protein sequence ID" value="PgB19_g027_t03"/>
    <property type="gene ID" value="PgB19_g027"/>
</dbReference>
<dbReference type="PROSITE" id="PS50011">
    <property type="entry name" value="PROTEIN_KINASE_DOM"/>
    <property type="match status" value="1"/>
</dbReference>
<dbReference type="InterPro" id="IPR051177">
    <property type="entry name" value="CIK-Related_Protein"/>
</dbReference>
<dbReference type="PANTHER" id="PTHR12984:SF6">
    <property type="entry name" value="SCY1-LIKE PROTEIN 2"/>
    <property type="match status" value="1"/>
</dbReference>
<evidence type="ECO:0000256" key="1">
    <source>
        <dbReference type="ARBA" id="ARBA00038349"/>
    </source>
</evidence>
<dbReference type="SUPFAM" id="SSF48371">
    <property type="entry name" value="ARM repeat"/>
    <property type="match status" value="1"/>
</dbReference>
<dbReference type="InterPro" id="IPR000719">
    <property type="entry name" value="Prot_kinase_dom"/>
</dbReference>
<sequence>GRIVIILIFYVIVMRSNRRNRSSLIAFRALFEARKMDYLNRLRSTVTSVAAQVSNALPGNPVARDYEIHSQIASAGPGLSWKIHAGTKYSTKQAVAVWLFDKKDLERWPKHERDLFMDVLRRGVSQLTRLRHPRILVIEHPLEESRDSFAFCTEPVFASLANCLGRHDNLTPSIPRHLVDFELLDVEIRHGLFQLAEALSFLHIDARMLHRNICPESVIINEKGAWKLAGFDFAIQATRSSSGQLTFEMIEWDQRTMSVLQPSLDYLAPEYVVGGRCDAYADMFSLGVLSVAIFNKCRPPFDHRNTLETFRKNVEKLKALPNSVLVNLPADFRDDIKMCLNFTPDLRPDATQFSKIIYFDDPLTKTLNYFDSLCQMDNAQKMHFFKTLPQVLTKFPKRALLQKVLPYLCGEFGTPDLIPFILPSVFLIAEQSSDSEFSTIILPHLIPVFAIDKPYQIVLMLLQKMELLLQKTPDEDIRKHVLPLIYSAVSNETTKIQELCLSIIPNVGKLVDRDSMKIHLLPKLLRLATEGGVLSVRVQALICLGKLLPTLEPWMVSDQILPALPKVNSKEPGVLMAILGIYKLAYENAQFGISREQCAKSVLPFLIAASVENTLNLSQFEQFFAMIHVILQKVETEQRQRLQQLSASQEEQRNMPDFDEVLVQAEAKKSIMTRNFDGLSDLVNGSGGSSRRTSFVPTRPNTGPLSLEEKKRLAAEQEQNIRMRTQPSILQPASEMSLLDPFQKPPTVAERPVSPLDSLLDAPLSDSILRPSASVAESSVKSTAIDLSEFLPPSLNQPTTTKGSVQVPCTDATLSFPVKSTFGATSSIQQQFGSNMDFSPNPTIIGLPQPPESRNPVHRNVVSGFAAGPSKSANSGHNASSSKRPDLSAFDSLLSFPKAANASLNSMSKSSATAAVSSVMLRSSNSNFAQRPKQFSNGKDPFADLLS</sequence>
<dbReference type="SUPFAM" id="SSF56112">
    <property type="entry name" value="Protein kinase-like (PK-like)"/>
    <property type="match status" value="1"/>
</dbReference>
<evidence type="ECO:0000259" key="3">
    <source>
        <dbReference type="PROSITE" id="PS50011"/>
    </source>
</evidence>
<dbReference type="GO" id="GO:0005524">
    <property type="term" value="F:ATP binding"/>
    <property type="evidence" value="ECO:0007669"/>
    <property type="project" value="InterPro"/>
</dbReference>
<keyword evidence="4" id="KW-1185">Reference proteome</keyword>
<dbReference type="InterPro" id="IPR011009">
    <property type="entry name" value="Kinase-like_dom_sf"/>
</dbReference>
<feature type="compositionally biased region" description="Polar residues" evidence="2">
    <location>
        <begin position="871"/>
        <end position="882"/>
    </location>
</feature>
<reference evidence="5 6" key="1">
    <citation type="submission" date="2022-11" db="UniProtKB">
        <authorList>
            <consortium name="WormBaseParasite"/>
        </authorList>
    </citation>
    <scope>IDENTIFICATION</scope>
</reference>
<dbReference type="WBParaSite" id="PgB19_g027_t02">
    <property type="protein sequence ID" value="PgB19_g027_t02"/>
    <property type="gene ID" value="PgB19_g027"/>
</dbReference>
<evidence type="ECO:0000313" key="4">
    <source>
        <dbReference type="Proteomes" id="UP000887569"/>
    </source>
</evidence>
<evidence type="ECO:0000256" key="2">
    <source>
        <dbReference type="SAM" id="MobiDB-lite"/>
    </source>
</evidence>
<dbReference type="Gene3D" id="3.30.200.20">
    <property type="entry name" value="Phosphorylase Kinase, domain 1"/>
    <property type="match status" value="1"/>
</dbReference>
<evidence type="ECO:0000313" key="6">
    <source>
        <dbReference type="WBParaSite" id="PgB19_g027_t03"/>
    </source>
</evidence>
<feature type="region of interest" description="Disordered" evidence="2">
    <location>
        <begin position="685"/>
        <end position="706"/>
    </location>
</feature>
<dbReference type="Gene3D" id="1.10.510.10">
    <property type="entry name" value="Transferase(Phosphotransferase) domain 1"/>
    <property type="match status" value="1"/>
</dbReference>
<name>A0A914ZYC3_PARUN</name>
<dbReference type="AlphaFoldDB" id="A0A914ZYC3"/>
<feature type="compositionally biased region" description="Polar residues" evidence="2">
    <location>
        <begin position="926"/>
        <end position="937"/>
    </location>
</feature>
<organism evidence="4 5">
    <name type="scientific">Parascaris univalens</name>
    <name type="common">Nematode worm</name>
    <dbReference type="NCBI Taxonomy" id="6257"/>
    <lineage>
        <taxon>Eukaryota</taxon>
        <taxon>Metazoa</taxon>
        <taxon>Ecdysozoa</taxon>
        <taxon>Nematoda</taxon>
        <taxon>Chromadorea</taxon>
        <taxon>Rhabditida</taxon>
        <taxon>Spirurina</taxon>
        <taxon>Ascaridomorpha</taxon>
        <taxon>Ascaridoidea</taxon>
        <taxon>Ascarididae</taxon>
        <taxon>Parascaris</taxon>
    </lineage>
</organism>
<dbReference type="FunFam" id="3.30.200.20:FF:000179">
    <property type="entry name" value="SCY1 like pseudokinase 2"/>
    <property type="match status" value="1"/>
</dbReference>
<evidence type="ECO:0000313" key="5">
    <source>
        <dbReference type="WBParaSite" id="PgB19_g027_t02"/>
    </source>
</evidence>